<dbReference type="AlphaFoldDB" id="A0A9D2AF63"/>
<feature type="chain" id="PRO_5038592298" evidence="1">
    <location>
        <begin position="25"/>
        <end position="373"/>
    </location>
</feature>
<dbReference type="Gene3D" id="3.50.90.10">
    <property type="entry name" value="YerB-like"/>
    <property type="match status" value="1"/>
</dbReference>
<comment type="caution">
    <text evidence="4">The sequence shown here is derived from an EMBL/GenBank/DDBJ whole genome shotgun (WGS) entry which is preliminary data.</text>
</comment>
<gene>
    <name evidence="4" type="ORF">H9865_11190</name>
</gene>
<name>A0A9D2AF63_9FIRM</name>
<keyword evidence="1" id="KW-0732">Signal</keyword>
<evidence type="ECO:0000313" key="4">
    <source>
        <dbReference type="EMBL" id="HIX06640.1"/>
    </source>
</evidence>
<dbReference type="Pfam" id="PF11258">
    <property type="entry name" value="DUF3048"/>
    <property type="match status" value="1"/>
</dbReference>
<dbReference type="Proteomes" id="UP000824193">
    <property type="component" value="Unassembled WGS sequence"/>
</dbReference>
<reference evidence="4" key="1">
    <citation type="journal article" date="2021" name="PeerJ">
        <title>Extensive microbial diversity within the chicken gut microbiome revealed by metagenomics and culture.</title>
        <authorList>
            <person name="Gilroy R."/>
            <person name="Ravi A."/>
            <person name="Getino M."/>
            <person name="Pursley I."/>
            <person name="Horton D.L."/>
            <person name="Alikhan N.F."/>
            <person name="Baker D."/>
            <person name="Gharbi K."/>
            <person name="Hall N."/>
            <person name="Watson M."/>
            <person name="Adriaenssens E.M."/>
            <person name="Foster-Nyarko E."/>
            <person name="Jarju S."/>
            <person name="Secka A."/>
            <person name="Antonio M."/>
            <person name="Oren A."/>
            <person name="Chaudhuri R.R."/>
            <person name="La Ragione R."/>
            <person name="Hildebrand F."/>
            <person name="Pallen M.J."/>
        </authorList>
    </citation>
    <scope>NUCLEOTIDE SEQUENCE</scope>
    <source>
        <strain evidence="4">2239</strain>
    </source>
</reference>
<dbReference type="InterPro" id="IPR023158">
    <property type="entry name" value="YerB-like_sf"/>
</dbReference>
<accession>A0A9D2AF63</accession>
<evidence type="ECO:0000313" key="5">
    <source>
        <dbReference type="Proteomes" id="UP000824193"/>
    </source>
</evidence>
<organism evidence="4 5">
    <name type="scientific">Candidatus Allofournierella pullicola</name>
    <dbReference type="NCBI Taxonomy" id="2838596"/>
    <lineage>
        <taxon>Bacteria</taxon>
        <taxon>Bacillati</taxon>
        <taxon>Bacillota</taxon>
        <taxon>Clostridia</taxon>
        <taxon>Eubacteriales</taxon>
        <taxon>Oscillospiraceae</taxon>
        <taxon>Allofournierella</taxon>
    </lineage>
</organism>
<evidence type="ECO:0000259" key="3">
    <source>
        <dbReference type="Pfam" id="PF17479"/>
    </source>
</evidence>
<feature type="domain" description="DUF3048" evidence="3">
    <location>
        <begin position="237"/>
        <end position="349"/>
    </location>
</feature>
<dbReference type="PROSITE" id="PS51257">
    <property type="entry name" value="PROKAR_LIPOPROTEIN"/>
    <property type="match status" value="1"/>
</dbReference>
<dbReference type="SUPFAM" id="SSF159774">
    <property type="entry name" value="YerB-like"/>
    <property type="match status" value="1"/>
</dbReference>
<reference evidence="4" key="2">
    <citation type="submission" date="2021-04" db="EMBL/GenBank/DDBJ databases">
        <authorList>
            <person name="Gilroy R."/>
        </authorList>
    </citation>
    <scope>NUCLEOTIDE SEQUENCE</scope>
    <source>
        <strain evidence="4">2239</strain>
    </source>
</reference>
<proteinExistence type="predicted"/>
<feature type="domain" description="DUF3048" evidence="2">
    <location>
        <begin position="57"/>
        <end position="203"/>
    </location>
</feature>
<dbReference type="InterPro" id="IPR035328">
    <property type="entry name" value="DUF3048_C"/>
</dbReference>
<feature type="signal peptide" evidence="1">
    <location>
        <begin position="1"/>
        <end position="24"/>
    </location>
</feature>
<evidence type="ECO:0000256" key="1">
    <source>
        <dbReference type="SAM" id="SignalP"/>
    </source>
</evidence>
<sequence>MKRLPARAAAALLCAAVLSGCVFARTEEPQATPTPEPDAAPETLVDYEVPQDIDPYTGLARGENYPLGRRGVAVMINNVRAAWPQSGLNSADLVYEIVTESGITRLMAVYRDYAAMPVVGPIRSARDQHVQLMLPLQTLYAHIGTSNVAAQYLDLYKYTETKSIDGKYRNFYWIDTERRRTKGQEHCVYTDGAAFSQAVEQFGLQASTNYEAPPVFDFVRYDQPDRVLEGGEAQEVYLRFSGYADATFRYDAASGKYLKWQYDQPQTDAADGGAQYGADNVFVLFAKIDKYPDGVLAHVQFDQGAGLYFNGGRYERVRWIKEDPASPLRIVDNEGKEIDVKVNPGTSYIAVVADEQIENCRIDGQALAELFGQ</sequence>
<protein>
    <submittedName>
        <fullName evidence="4">DUF3048 domain-containing protein</fullName>
    </submittedName>
</protein>
<dbReference type="Pfam" id="PF17479">
    <property type="entry name" value="DUF3048_C"/>
    <property type="match status" value="1"/>
</dbReference>
<dbReference type="EMBL" id="DXFW01000039">
    <property type="protein sequence ID" value="HIX06640.1"/>
    <property type="molecule type" value="Genomic_DNA"/>
</dbReference>
<dbReference type="InterPro" id="IPR021416">
    <property type="entry name" value="DUF3048_N"/>
</dbReference>
<evidence type="ECO:0000259" key="2">
    <source>
        <dbReference type="Pfam" id="PF11258"/>
    </source>
</evidence>